<evidence type="ECO:0000256" key="1">
    <source>
        <dbReference type="ARBA" id="ARBA00022448"/>
    </source>
</evidence>
<dbReference type="Proteomes" id="UP000240624">
    <property type="component" value="Unassembled WGS sequence"/>
</dbReference>
<dbReference type="RefSeq" id="WP_085895982.1">
    <property type="nucleotide sequence ID" value="NZ_FWFY01000004.1"/>
</dbReference>
<evidence type="ECO:0000256" key="16">
    <source>
        <dbReference type="HAMAP-Rule" id="MF_00427"/>
    </source>
</evidence>
<reference evidence="19 22" key="2">
    <citation type="submission" date="2018-03" db="EMBL/GenBank/DDBJ databases">
        <title>Genomic Encyclopedia of Archaeal and Bacterial Type Strains, Phase II (KMG-II): from individual species to whole genera.</title>
        <authorList>
            <person name="Goeker M."/>
        </authorList>
    </citation>
    <scope>NUCLEOTIDE SEQUENCE [LARGE SCALE GENOMIC DNA]</scope>
    <source>
        <strain evidence="19 22">DSM 29956</strain>
    </source>
</reference>
<keyword evidence="20" id="KW-0560">Oxidoreductase</keyword>
<evidence type="ECO:0000259" key="18">
    <source>
        <dbReference type="SMART" id="SM00900"/>
    </source>
</evidence>
<evidence type="ECO:0000256" key="4">
    <source>
        <dbReference type="ARBA" id="ARBA00022553"/>
    </source>
</evidence>
<comment type="cofactor">
    <cofactor evidence="16 17">
        <name>FMN</name>
        <dbReference type="ChEBI" id="CHEBI:58210"/>
    </cofactor>
</comment>
<dbReference type="InterPro" id="IPR010204">
    <property type="entry name" value="NqrC"/>
</dbReference>
<dbReference type="PIRSF" id="PIRSF009437">
    <property type="entry name" value="NQR-1_subunit_C"/>
    <property type="match status" value="1"/>
</dbReference>
<evidence type="ECO:0000256" key="11">
    <source>
        <dbReference type="ARBA" id="ARBA00023053"/>
    </source>
</evidence>
<comment type="caution">
    <text evidence="16">Lacks conserved residue(s) required for the propagation of feature annotation.</text>
</comment>
<comment type="catalytic activity">
    <reaction evidence="16 17">
        <text>a ubiquinone + n Na(+)(in) + NADH + H(+) = a ubiquinol + n Na(+)(out) + NAD(+)</text>
        <dbReference type="Rhea" id="RHEA:47748"/>
        <dbReference type="Rhea" id="RHEA-COMP:9565"/>
        <dbReference type="Rhea" id="RHEA-COMP:9566"/>
        <dbReference type="ChEBI" id="CHEBI:15378"/>
        <dbReference type="ChEBI" id="CHEBI:16389"/>
        <dbReference type="ChEBI" id="CHEBI:17976"/>
        <dbReference type="ChEBI" id="CHEBI:29101"/>
        <dbReference type="ChEBI" id="CHEBI:57540"/>
        <dbReference type="ChEBI" id="CHEBI:57945"/>
        <dbReference type="EC" id="7.2.1.1"/>
    </reaction>
</comment>
<dbReference type="AlphaFoldDB" id="A0A1X6Z3V5"/>
<dbReference type="EMBL" id="PYGB01000014">
    <property type="protein sequence ID" value="PSK81863.1"/>
    <property type="molecule type" value="Genomic_DNA"/>
</dbReference>
<evidence type="ECO:0000256" key="6">
    <source>
        <dbReference type="ARBA" id="ARBA00022643"/>
    </source>
</evidence>
<dbReference type="HAMAP" id="MF_00427">
    <property type="entry name" value="NqrC"/>
    <property type="match status" value="1"/>
</dbReference>
<keyword evidence="7 16" id="KW-0812">Transmembrane</keyword>
<evidence type="ECO:0000313" key="19">
    <source>
        <dbReference type="EMBL" id="PSK81863.1"/>
    </source>
</evidence>
<comment type="similarity">
    <text evidence="16 17">Belongs to the NqrC family.</text>
</comment>
<evidence type="ECO:0000256" key="13">
    <source>
        <dbReference type="ARBA" id="ARBA00023075"/>
    </source>
</evidence>
<dbReference type="EMBL" id="FWFY01000004">
    <property type="protein sequence ID" value="SLN40040.1"/>
    <property type="molecule type" value="Genomic_DNA"/>
</dbReference>
<keyword evidence="10 16" id="KW-0520">NAD</keyword>
<keyword evidence="13 16" id="KW-0830">Ubiquinone</keyword>
<evidence type="ECO:0000256" key="9">
    <source>
        <dbReference type="ARBA" id="ARBA00022989"/>
    </source>
</evidence>
<dbReference type="SMART" id="SM00900">
    <property type="entry name" value="FMN_bind"/>
    <property type="match status" value="1"/>
</dbReference>
<feature type="domain" description="FMN-binding" evidence="18">
    <location>
        <begin position="155"/>
        <end position="251"/>
    </location>
</feature>
<keyword evidence="4 16" id="KW-0597">Phosphoprotein</keyword>
<keyword evidence="15 16" id="KW-0739">Sodium transport</keyword>
<evidence type="ECO:0000256" key="10">
    <source>
        <dbReference type="ARBA" id="ARBA00023027"/>
    </source>
</evidence>
<evidence type="ECO:0000256" key="7">
    <source>
        <dbReference type="ARBA" id="ARBA00022692"/>
    </source>
</evidence>
<name>A0A1X6Z3V5_9RHOB</name>
<dbReference type="PANTHER" id="PTHR37838:SF1">
    <property type="entry name" value="NA(+)-TRANSLOCATING NADH-QUINONE REDUCTASE SUBUNIT C"/>
    <property type="match status" value="1"/>
</dbReference>
<keyword evidence="6 16" id="KW-0288">FMN</keyword>
<organism evidence="20 21">
    <name type="scientific">Limimaricola soesokkakensis</name>
    <dbReference type="NCBI Taxonomy" id="1343159"/>
    <lineage>
        <taxon>Bacteria</taxon>
        <taxon>Pseudomonadati</taxon>
        <taxon>Pseudomonadota</taxon>
        <taxon>Alphaproteobacteria</taxon>
        <taxon>Rhodobacterales</taxon>
        <taxon>Paracoccaceae</taxon>
        <taxon>Limimaricola</taxon>
    </lineage>
</organism>
<keyword evidence="14 16" id="KW-0472">Membrane</keyword>
<keyword evidence="22" id="KW-1185">Reference proteome</keyword>
<dbReference type="NCBIfam" id="TIGR01938">
    <property type="entry name" value="nqrC"/>
    <property type="match status" value="1"/>
</dbReference>
<dbReference type="OrthoDB" id="9786835at2"/>
<dbReference type="Proteomes" id="UP000193495">
    <property type="component" value="Unassembled WGS sequence"/>
</dbReference>
<dbReference type="GO" id="GO:0010181">
    <property type="term" value="F:FMN binding"/>
    <property type="evidence" value="ECO:0007669"/>
    <property type="project" value="UniProtKB-UniRule"/>
</dbReference>
<accession>A0A1X6Z3V5</accession>
<evidence type="ECO:0000313" key="21">
    <source>
        <dbReference type="Proteomes" id="UP000193495"/>
    </source>
</evidence>
<dbReference type="EC" id="7.2.1.1" evidence="16 17"/>
<keyword evidence="12 16" id="KW-0406">Ion transport</keyword>
<evidence type="ECO:0000256" key="14">
    <source>
        <dbReference type="ARBA" id="ARBA00023136"/>
    </source>
</evidence>
<reference evidence="20 21" key="1">
    <citation type="submission" date="2017-03" db="EMBL/GenBank/DDBJ databases">
        <authorList>
            <person name="Afonso C.L."/>
            <person name="Miller P.J."/>
            <person name="Scott M.A."/>
            <person name="Spackman E."/>
            <person name="Goraichik I."/>
            <person name="Dimitrov K.M."/>
            <person name="Suarez D.L."/>
            <person name="Swayne D.E."/>
        </authorList>
    </citation>
    <scope>NUCLEOTIDE SEQUENCE [LARGE SCALE GENOMIC DNA]</scope>
    <source>
        <strain evidence="20 21">CECT 8367</strain>
    </source>
</reference>
<keyword evidence="3" id="KW-0997">Cell inner membrane</keyword>
<evidence type="ECO:0000256" key="17">
    <source>
        <dbReference type="PIRNR" id="PIRNR009437"/>
    </source>
</evidence>
<evidence type="ECO:0000313" key="20">
    <source>
        <dbReference type="EMBL" id="SLN40040.1"/>
    </source>
</evidence>
<evidence type="ECO:0000256" key="8">
    <source>
        <dbReference type="ARBA" id="ARBA00022967"/>
    </source>
</evidence>
<protein>
    <recommendedName>
        <fullName evidence="16 17">Na(+)-translocating NADH-quinone reductase subunit C</fullName>
        <shortName evidence="16 17">Na(+)-NQR subunit C</shortName>
        <shortName evidence="16 17">Na(+)-translocating NQR subunit C</shortName>
        <ecNumber evidence="16 17">7.2.1.1</ecNumber>
    </recommendedName>
    <alternativeName>
        <fullName evidence="16 17">NQR complex subunit C</fullName>
    </alternativeName>
    <alternativeName>
        <fullName evidence="16 17">NQR-1 subunit C</fullName>
    </alternativeName>
</protein>
<feature type="transmembrane region" description="Helical" evidence="16">
    <location>
        <begin position="22"/>
        <end position="44"/>
    </location>
</feature>
<evidence type="ECO:0000313" key="22">
    <source>
        <dbReference type="Proteomes" id="UP000240624"/>
    </source>
</evidence>
<sequence>MAEARGPWARFLARPNEDPVKALGMAGLVALGAALTVSTAATLLKPRQAANLEAARAARMEAMIEALPGLREVMEETGVTELQSRLVDLETGRMLPGGVMAVDAEQAARDPGTGIELPPEADIAGIGRRERVAAIHLLERDGALALVVLPMRGAGYQSTIHALLALEADLDTVAALTVTEQGETPGLGAQIERADWQALWPGRRIADDSGTIRIEVVRGAATTPYEVDGISGATRTGNGVTAMLRFWMGPWGYGPFLDRLAGEGAG</sequence>
<dbReference type="PANTHER" id="PTHR37838">
    <property type="entry name" value="NA(+)-TRANSLOCATING NADH-QUINONE REDUCTASE SUBUNIT C"/>
    <property type="match status" value="1"/>
</dbReference>
<keyword evidence="8 16" id="KW-1278">Translocase</keyword>
<dbReference type="InterPro" id="IPR007329">
    <property type="entry name" value="FMN-bd"/>
</dbReference>
<evidence type="ECO:0000256" key="12">
    <source>
        <dbReference type="ARBA" id="ARBA00023065"/>
    </source>
</evidence>
<keyword evidence="2 16" id="KW-1003">Cell membrane</keyword>
<proteinExistence type="inferred from homology"/>
<feature type="modified residue" description="FMN phosphoryl threonine" evidence="16">
    <location>
        <position position="234"/>
    </location>
</feature>
<evidence type="ECO:0000256" key="15">
    <source>
        <dbReference type="ARBA" id="ARBA00023201"/>
    </source>
</evidence>
<keyword evidence="9 16" id="KW-1133">Transmembrane helix</keyword>
<evidence type="ECO:0000256" key="2">
    <source>
        <dbReference type="ARBA" id="ARBA00022475"/>
    </source>
</evidence>
<evidence type="ECO:0000256" key="5">
    <source>
        <dbReference type="ARBA" id="ARBA00022630"/>
    </source>
</evidence>
<dbReference type="GO" id="GO:0016655">
    <property type="term" value="F:oxidoreductase activity, acting on NAD(P)H, quinone or similar compound as acceptor"/>
    <property type="evidence" value="ECO:0007669"/>
    <property type="project" value="UniProtKB-UniRule"/>
</dbReference>
<dbReference type="GO" id="GO:0006814">
    <property type="term" value="P:sodium ion transport"/>
    <property type="evidence" value="ECO:0007669"/>
    <property type="project" value="UniProtKB-UniRule"/>
</dbReference>
<keyword evidence="11 16" id="KW-0915">Sodium</keyword>
<gene>
    <name evidence="16 20" type="primary">nqrC</name>
    <name evidence="19" type="ORF">CLV79_11481</name>
    <name evidence="20" type="ORF">LOS8367_01625</name>
</gene>
<evidence type="ECO:0000256" key="3">
    <source>
        <dbReference type="ARBA" id="ARBA00022519"/>
    </source>
</evidence>
<keyword evidence="5 16" id="KW-0285">Flavoprotein</keyword>
<comment type="subcellular location">
    <subcellularLocation>
        <location evidence="16">Cell membrane</location>
        <topology evidence="16">Single-pass membrane protein</topology>
    </subcellularLocation>
</comment>
<dbReference type="GO" id="GO:0005886">
    <property type="term" value="C:plasma membrane"/>
    <property type="evidence" value="ECO:0007669"/>
    <property type="project" value="UniProtKB-SubCell"/>
</dbReference>
<keyword evidence="1 16" id="KW-0813">Transport</keyword>
<comment type="function">
    <text evidence="16">NQR complex catalyzes the reduction of ubiquinone-1 to ubiquinol by two successive reactions, coupled with the transport of Na(+) ions from the cytoplasm to the periplasm. NqrA to NqrE are probably involved in the second step, the conversion of ubisemiquinone to ubiquinol.</text>
</comment>
<dbReference type="Pfam" id="PF04205">
    <property type="entry name" value="FMN_bind"/>
    <property type="match status" value="1"/>
</dbReference>
<comment type="subunit">
    <text evidence="16 17">Composed of six subunits; NqrA, NqrB, NqrC, NqrD, NqrE and NqrF.</text>
</comment>